<accession>A0AAE3R9I7</accession>
<keyword evidence="4 8" id="KW-0812">Transmembrane</keyword>
<dbReference type="InterPro" id="IPR039426">
    <property type="entry name" value="TonB-dep_rcpt-like"/>
</dbReference>
<reference evidence="14" key="1">
    <citation type="submission" date="2023-05" db="EMBL/GenBank/DDBJ databases">
        <authorList>
            <person name="Zhang X."/>
        </authorList>
    </citation>
    <scope>NUCLEOTIDE SEQUENCE</scope>
    <source>
        <strain evidence="14">BD1B2-1</strain>
    </source>
</reference>
<evidence type="ECO:0000313" key="15">
    <source>
        <dbReference type="Proteomes" id="UP001232063"/>
    </source>
</evidence>
<dbReference type="InterPro" id="IPR023997">
    <property type="entry name" value="TonB-dep_OMP_SusC/RagA_CS"/>
</dbReference>
<dbReference type="GO" id="GO:0009279">
    <property type="term" value="C:cell outer membrane"/>
    <property type="evidence" value="ECO:0007669"/>
    <property type="project" value="UniProtKB-SubCell"/>
</dbReference>
<feature type="domain" description="TonB-dependent receptor-like beta-barrel" evidence="11">
    <location>
        <begin position="499"/>
        <end position="1063"/>
    </location>
</feature>
<keyword evidence="10" id="KW-0732">Signal</keyword>
<protein>
    <submittedName>
        <fullName evidence="14">SusC/RagA family TonB-linked outer membrane protein</fullName>
    </submittedName>
</protein>
<dbReference type="Gene3D" id="2.40.170.20">
    <property type="entry name" value="TonB-dependent receptor, beta-barrel domain"/>
    <property type="match status" value="1"/>
</dbReference>
<dbReference type="Pfam" id="PF00593">
    <property type="entry name" value="TonB_dep_Rec_b-barrel"/>
    <property type="match status" value="1"/>
</dbReference>
<evidence type="ECO:0000256" key="4">
    <source>
        <dbReference type="ARBA" id="ARBA00022692"/>
    </source>
</evidence>
<evidence type="ECO:0000313" key="14">
    <source>
        <dbReference type="EMBL" id="MDJ1506396.1"/>
    </source>
</evidence>
<dbReference type="Pfam" id="PF07715">
    <property type="entry name" value="Plug"/>
    <property type="match status" value="1"/>
</dbReference>
<dbReference type="EMBL" id="JASJOU010000022">
    <property type="protein sequence ID" value="MDJ1506396.1"/>
    <property type="molecule type" value="Genomic_DNA"/>
</dbReference>
<proteinExistence type="inferred from homology"/>
<keyword evidence="3 8" id="KW-1134">Transmembrane beta strand</keyword>
<comment type="subcellular location">
    <subcellularLocation>
        <location evidence="1 8">Cell outer membrane</location>
        <topology evidence="1 8">Multi-pass membrane protein</topology>
    </subcellularLocation>
</comment>
<keyword evidence="6 8" id="KW-0472">Membrane</keyword>
<evidence type="ECO:0000259" key="11">
    <source>
        <dbReference type="Pfam" id="PF00593"/>
    </source>
</evidence>
<dbReference type="InterPro" id="IPR008969">
    <property type="entry name" value="CarboxyPept-like_regulatory"/>
</dbReference>
<evidence type="ECO:0000259" key="13">
    <source>
        <dbReference type="Pfam" id="PF16344"/>
    </source>
</evidence>
<evidence type="ECO:0000256" key="6">
    <source>
        <dbReference type="ARBA" id="ARBA00023136"/>
    </source>
</evidence>
<comment type="caution">
    <text evidence="14">The sequence shown here is derived from an EMBL/GenBank/DDBJ whole genome shotgun (WGS) entry which is preliminary data.</text>
</comment>
<evidence type="ECO:0000256" key="8">
    <source>
        <dbReference type="PROSITE-ProRule" id="PRU01360"/>
    </source>
</evidence>
<dbReference type="Gene3D" id="2.170.130.10">
    <property type="entry name" value="TonB-dependent receptor, plug domain"/>
    <property type="match status" value="1"/>
</dbReference>
<dbReference type="InterPro" id="IPR036942">
    <property type="entry name" value="Beta-barrel_TonB_sf"/>
</dbReference>
<evidence type="ECO:0000256" key="9">
    <source>
        <dbReference type="RuleBase" id="RU003357"/>
    </source>
</evidence>
<evidence type="ECO:0000256" key="7">
    <source>
        <dbReference type="ARBA" id="ARBA00023237"/>
    </source>
</evidence>
<keyword evidence="7 8" id="KW-0998">Cell outer membrane</keyword>
<dbReference type="InterPro" id="IPR023996">
    <property type="entry name" value="TonB-dep_OMP_SusC/RagA"/>
</dbReference>
<dbReference type="Proteomes" id="UP001232063">
    <property type="component" value="Unassembled WGS sequence"/>
</dbReference>
<keyword evidence="15" id="KW-1185">Reference proteome</keyword>
<dbReference type="InterPro" id="IPR000531">
    <property type="entry name" value="Beta-barrel_TonB"/>
</dbReference>
<dbReference type="InterPro" id="IPR012910">
    <property type="entry name" value="Plug_dom"/>
</dbReference>
<dbReference type="Pfam" id="PF16344">
    <property type="entry name" value="FecR_C"/>
    <property type="match status" value="1"/>
</dbReference>
<dbReference type="PROSITE" id="PS52016">
    <property type="entry name" value="TONB_DEPENDENT_REC_3"/>
    <property type="match status" value="1"/>
</dbReference>
<comment type="similarity">
    <text evidence="8 9">Belongs to the TonB-dependent receptor family.</text>
</comment>
<dbReference type="Gene3D" id="3.55.50.30">
    <property type="match status" value="1"/>
</dbReference>
<evidence type="ECO:0000256" key="5">
    <source>
        <dbReference type="ARBA" id="ARBA00023077"/>
    </source>
</evidence>
<gene>
    <name evidence="14" type="ORF">QNI22_37435</name>
</gene>
<feature type="domain" description="Protein FecR C-terminal" evidence="13">
    <location>
        <begin position="45"/>
        <end position="108"/>
    </location>
</feature>
<feature type="signal peptide" evidence="10">
    <location>
        <begin position="1"/>
        <end position="22"/>
    </location>
</feature>
<organism evidence="14 15">
    <name type="scientific">Xanthocytophaga agilis</name>
    <dbReference type="NCBI Taxonomy" id="3048010"/>
    <lineage>
        <taxon>Bacteria</taxon>
        <taxon>Pseudomonadati</taxon>
        <taxon>Bacteroidota</taxon>
        <taxon>Cytophagia</taxon>
        <taxon>Cytophagales</taxon>
        <taxon>Rhodocytophagaceae</taxon>
        <taxon>Xanthocytophaga</taxon>
    </lineage>
</organism>
<dbReference type="InterPro" id="IPR032508">
    <property type="entry name" value="FecR_C"/>
</dbReference>
<keyword evidence="2 8" id="KW-0813">Transport</keyword>
<evidence type="ECO:0000259" key="12">
    <source>
        <dbReference type="Pfam" id="PF07715"/>
    </source>
</evidence>
<dbReference type="SUPFAM" id="SSF49464">
    <property type="entry name" value="Carboxypeptidase regulatory domain-like"/>
    <property type="match status" value="1"/>
</dbReference>
<dbReference type="NCBIfam" id="TIGR04057">
    <property type="entry name" value="SusC_RagA_signa"/>
    <property type="match status" value="1"/>
</dbReference>
<dbReference type="NCBIfam" id="TIGR04056">
    <property type="entry name" value="OMP_RagA_SusC"/>
    <property type="match status" value="1"/>
</dbReference>
<dbReference type="SUPFAM" id="SSF56935">
    <property type="entry name" value="Porins"/>
    <property type="match status" value="1"/>
</dbReference>
<feature type="chain" id="PRO_5041949827" evidence="10">
    <location>
        <begin position="23"/>
        <end position="1118"/>
    </location>
</feature>
<keyword evidence="5 9" id="KW-0798">TonB box</keyword>
<sequence length="1118" mass="121874">MKYTIHLFLICCLYLCHWTGLAAQAQIMASSEVFATGSRQISSQGRSLKSVITELENRYKVVFFYDTQLIKNVAVSQTIETGSLDKVLSSLLKPYNLKYKRLKGSSYVIFSDTPLKDSGNNDTISPESRNTADSLTKNEVYPQVLSVNQEAEQAAITVKGKITDENKEALPGVSVVLKGTTTGTVAGPDGNYSLSVPDGNGTLVFSFVGYISQEVSINNRTTIDISLAPDITALNEVVVVGYGTQKKGEITSAVASVNAEQFNKGNISNVSQLLQGKVAGLSISRPGGDPNGNFAIRLRGLSTLGANTQPLVVIDGQIGADLNTVDPNDIKSIDVLKDGSAAAIYGTRGSAGVIIITTKSGGGTTSISYNGLVQAESAARLTPHMSAAEFRALGKGTDYGSNTDWYKEITRTAISQTHNVSLSGGNSSGTSYNASVNYRNSQGVAITTGFEQLNGRLNLIQKALKDRLVLNLTLSMTRRKSELGFNEAFKYAAIYNPTSPVYSTDPLYDLTGGGYFEANFVDYSNPVAVLRQNTNERELKRFNFAASAEYEIVTGLKFLIRYAQQTASTYNQVYLPRTSYNSRNFLGVSGFARGGYGWKNDNESFNQLYENTLSYEKRIDKLQVSALTGYSYQDFLDQGFTVGGGNFITDASGQNLSSALDFAQGLGAISSFKNGSRLVAFFGRVNLNYNGLAFLSATLRREGSTQFGANHKWGMFPGVSAGVDLSQILRVKAIDNLKLRASYGVTGALPPSSYLSLRTLTAGGSYFYAGDGVYLQPYSPNQNANPDLRWEKKGEFDVGVDFGLFNNRLTGTIDYYQRTTSDLIFNVTVPVPPNLVPTTWMNIGTMKSNGFEMSLGYDVIKNDVFSWNTGGNFTTFHVVLSKLDPQLAGSFVGATNLGTPGQEATQITRAVEGEKIGILWGKVYKGVGEDGKYIFEDRNNDGKIDNQDETIIGNGLPKFEFGWNNTIRYKNFDFNFLLRGSIGHDLINTYRAFYENPNVASSYNIVKTKYFNPNITDGQIFSSRFVERASFAKLDNATLGYNFKLPAGSLVKSLRAYLSGQNLFTITNYTGVDPEVRYADESTSNTGAVTRNALAPGVDRRETWVLTRSFTLGVNVQF</sequence>
<evidence type="ECO:0000256" key="2">
    <source>
        <dbReference type="ARBA" id="ARBA00022448"/>
    </source>
</evidence>
<dbReference type="Gene3D" id="2.60.40.1120">
    <property type="entry name" value="Carboxypeptidase-like, regulatory domain"/>
    <property type="match status" value="1"/>
</dbReference>
<dbReference type="Pfam" id="PF13715">
    <property type="entry name" value="CarbopepD_reg_2"/>
    <property type="match status" value="1"/>
</dbReference>
<dbReference type="RefSeq" id="WP_314519307.1">
    <property type="nucleotide sequence ID" value="NZ_JASJOU010000022.1"/>
</dbReference>
<name>A0AAE3R9I7_9BACT</name>
<evidence type="ECO:0000256" key="1">
    <source>
        <dbReference type="ARBA" id="ARBA00004571"/>
    </source>
</evidence>
<dbReference type="InterPro" id="IPR037066">
    <property type="entry name" value="Plug_dom_sf"/>
</dbReference>
<feature type="domain" description="TonB-dependent receptor plug" evidence="12">
    <location>
        <begin position="247"/>
        <end position="353"/>
    </location>
</feature>
<evidence type="ECO:0000256" key="10">
    <source>
        <dbReference type="SAM" id="SignalP"/>
    </source>
</evidence>
<dbReference type="AlphaFoldDB" id="A0AAE3R9I7"/>
<evidence type="ECO:0000256" key="3">
    <source>
        <dbReference type="ARBA" id="ARBA00022452"/>
    </source>
</evidence>